<name>A0A0E9Q5D6_ANGAN</name>
<reference evidence="1" key="1">
    <citation type="submission" date="2014-11" db="EMBL/GenBank/DDBJ databases">
        <authorList>
            <person name="Amaro Gonzalez C."/>
        </authorList>
    </citation>
    <scope>NUCLEOTIDE SEQUENCE</scope>
</reference>
<organism evidence="1">
    <name type="scientific">Anguilla anguilla</name>
    <name type="common">European freshwater eel</name>
    <name type="synonym">Muraena anguilla</name>
    <dbReference type="NCBI Taxonomy" id="7936"/>
    <lineage>
        <taxon>Eukaryota</taxon>
        <taxon>Metazoa</taxon>
        <taxon>Chordata</taxon>
        <taxon>Craniata</taxon>
        <taxon>Vertebrata</taxon>
        <taxon>Euteleostomi</taxon>
        <taxon>Actinopterygii</taxon>
        <taxon>Neopterygii</taxon>
        <taxon>Teleostei</taxon>
        <taxon>Anguilliformes</taxon>
        <taxon>Anguillidae</taxon>
        <taxon>Anguilla</taxon>
    </lineage>
</organism>
<dbReference type="EMBL" id="GBXM01097017">
    <property type="protein sequence ID" value="JAH11560.1"/>
    <property type="molecule type" value="Transcribed_RNA"/>
</dbReference>
<reference evidence="1" key="2">
    <citation type="journal article" date="2015" name="Fish Shellfish Immunol.">
        <title>Early steps in the European eel (Anguilla anguilla)-Vibrio vulnificus interaction in the gills: Role of the RtxA13 toxin.</title>
        <authorList>
            <person name="Callol A."/>
            <person name="Pajuelo D."/>
            <person name="Ebbesson L."/>
            <person name="Teles M."/>
            <person name="MacKenzie S."/>
            <person name="Amaro C."/>
        </authorList>
    </citation>
    <scope>NUCLEOTIDE SEQUENCE</scope>
</reference>
<proteinExistence type="predicted"/>
<accession>A0A0E9Q5D6</accession>
<dbReference type="AlphaFoldDB" id="A0A0E9Q5D6"/>
<protein>
    <submittedName>
        <fullName evidence="1">Uncharacterized protein</fullName>
    </submittedName>
</protein>
<sequence length="33" mass="3665">MQGNKGIVKVLVRDRASKQEAMGLCSMVKSERD</sequence>
<evidence type="ECO:0000313" key="1">
    <source>
        <dbReference type="EMBL" id="JAH11560.1"/>
    </source>
</evidence>